<evidence type="ECO:0000313" key="1">
    <source>
        <dbReference type="EMBL" id="RHZ83303.1"/>
    </source>
</evidence>
<reference evidence="1 2" key="1">
    <citation type="submission" date="2018-08" db="EMBL/GenBank/DDBJ databases">
        <title>Genome and evolution of the arbuscular mycorrhizal fungus Diversispora epigaea (formerly Glomus versiforme) and its bacterial endosymbionts.</title>
        <authorList>
            <person name="Sun X."/>
            <person name="Fei Z."/>
            <person name="Harrison M."/>
        </authorList>
    </citation>
    <scope>NUCLEOTIDE SEQUENCE [LARGE SCALE GENOMIC DNA]</scope>
    <source>
        <strain evidence="1 2">IT104</strain>
    </source>
</reference>
<dbReference type="EMBL" id="PQFF01000091">
    <property type="protein sequence ID" value="RHZ83303.1"/>
    <property type="molecule type" value="Genomic_DNA"/>
</dbReference>
<accession>A0A397JE97</accession>
<keyword evidence="2" id="KW-1185">Reference proteome</keyword>
<evidence type="ECO:0000313" key="2">
    <source>
        <dbReference type="Proteomes" id="UP000266861"/>
    </source>
</evidence>
<proteinExistence type="predicted"/>
<protein>
    <submittedName>
        <fullName evidence="1">Uncharacterized protein</fullName>
    </submittedName>
</protein>
<gene>
    <name evidence="1" type="ORF">Glove_97g118</name>
</gene>
<sequence>MGMSYFQSVLWIDNKEYILFMTVQLFDARNTHRPTFKELYEELDKYIIDYRENNKNNNNEITIQIKKLKNFPKIKQLQLRK</sequence>
<dbReference type="AlphaFoldDB" id="A0A397JE97"/>
<name>A0A397JE97_9GLOM</name>
<comment type="caution">
    <text evidence="1">The sequence shown here is derived from an EMBL/GenBank/DDBJ whole genome shotgun (WGS) entry which is preliminary data.</text>
</comment>
<dbReference type="Proteomes" id="UP000266861">
    <property type="component" value="Unassembled WGS sequence"/>
</dbReference>
<organism evidence="1 2">
    <name type="scientific">Diversispora epigaea</name>
    <dbReference type="NCBI Taxonomy" id="1348612"/>
    <lineage>
        <taxon>Eukaryota</taxon>
        <taxon>Fungi</taxon>
        <taxon>Fungi incertae sedis</taxon>
        <taxon>Mucoromycota</taxon>
        <taxon>Glomeromycotina</taxon>
        <taxon>Glomeromycetes</taxon>
        <taxon>Diversisporales</taxon>
        <taxon>Diversisporaceae</taxon>
        <taxon>Diversispora</taxon>
    </lineage>
</organism>